<feature type="active site" description="Charge relay system" evidence="1">
    <location>
        <position position="217"/>
    </location>
</feature>
<dbReference type="InterPro" id="IPR051044">
    <property type="entry name" value="MAG_DAG_Lipase"/>
</dbReference>
<dbReference type="EMBL" id="WBUI01000006">
    <property type="protein sequence ID" value="KAB2933275.1"/>
    <property type="molecule type" value="Genomic_DNA"/>
</dbReference>
<evidence type="ECO:0000313" key="5">
    <source>
        <dbReference type="Proteomes" id="UP000460298"/>
    </source>
</evidence>
<dbReference type="SUPFAM" id="SSF53474">
    <property type="entry name" value="alpha/beta-Hydrolases"/>
    <property type="match status" value="1"/>
</dbReference>
<evidence type="ECO:0000259" key="3">
    <source>
        <dbReference type="Pfam" id="PF12697"/>
    </source>
</evidence>
<evidence type="ECO:0000256" key="2">
    <source>
        <dbReference type="PIRSR" id="PIRSR017388-2"/>
    </source>
</evidence>
<feature type="active site" description="Nucleophile" evidence="1">
    <location>
        <position position="108"/>
    </location>
</feature>
<feature type="binding site" evidence="2">
    <location>
        <position position="109"/>
    </location>
    <ligand>
        <name>substrate</name>
    </ligand>
</feature>
<feature type="domain" description="AB hydrolase-1" evidence="3">
    <location>
        <begin position="34"/>
        <end position="259"/>
    </location>
</feature>
<reference evidence="4 5" key="1">
    <citation type="submission" date="2019-10" db="EMBL/GenBank/DDBJ databases">
        <title>Extracellular Electron Transfer in a Candidatus Methanoperedens spp. Enrichment Culture.</title>
        <authorList>
            <person name="Berger S."/>
            <person name="Rangel Shaw D."/>
            <person name="Berben T."/>
            <person name="In 'T Zandt M."/>
            <person name="Frank J."/>
            <person name="Reimann J."/>
            <person name="Jetten M.S.M."/>
            <person name="Welte C.U."/>
        </authorList>
    </citation>
    <scope>NUCLEOTIDE SEQUENCE [LARGE SCALE GENOMIC DNA]</scope>
    <source>
        <strain evidence="4">SB12</strain>
    </source>
</reference>
<evidence type="ECO:0000313" key="4">
    <source>
        <dbReference type="EMBL" id="KAB2933275.1"/>
    </source>
</evidence>
<dbReference type="InterPro" id="IPR000073">
    <property type="entry name" value="AB_hydrolase_1"/>
</dbReference>
<dbReference type="AlphaFoldDB" id="A0A833H2H7"/>
<dbReference type="InterPro" id="IPR012354">
    <property type="entry name" value="Esterase_lipase"/>
</dbReference>
<keyword evidence="4" id="KW-0378">Hydrolase</keyword>
<name>A0A833H2H7_9LEPT</name>
<dbReference type="PIRSF" id="PIRSF017388">
    <property type="entry name" value="Esterase_lipase"/>
    <property type="match status" value="1"/>
</dbReference>
<sequence>MNTETLVAQSPAASTAVMPGAEAQMHLTGCDHGVLLLHGFLGSPYEMKYLGNRLVDERYSVYIPRYPGHGTNLMEMTETTGVDWYRAAREAYLELRAHCRQVSIVGLSMGAAFATLLAREFAVSKIALLSMPCRIPQRTVYLAPVVSKFARIIYRSDEDRENFNRGIYDPEARQNHVGYFDGIPIGPSWELHKIIKRAMSDLEHVHSDVLLIQSRNDDTIPEESLSVIAEGLRFASRDILWLDRSNHAITVDFDREQVANTVTAFLRRYRF</sequence>
<dbReference type="GO" id="GO:0052689">
    <property type="term" value="F:carboxylic ester hydrolase activity"/>
    <property type="evidence" value="ECO:0007669"/>
    <property type="project" value="InterPro"/>
</dbReference>
<protein>
    <submittedName>
        <fullName evidence="4">Alpha/beta fold hydrolase</fullName>
    </submittedName>
</protein>
<proteinExistence type="predicted"/>
<accession>A0A833H2H7</accession>
<dbReference type="PANTHER" id="PTHR11614">
    <property type="entry name" value="PHOSPHOLIPASE-RELATED"/>
    <property type="match status" value="1"/>
</dbReference>
<feature type="active site" description="Charge relay system" evidence="1">
    <location>
        <position position="247"/>
    </location>
</feature>
<organism evidence="4 5">
    <name type="scientific">Leptonema illini</name>
    <dbReference type="NCBI Taxonomy" id="183"/>
    <lineage>
        <taxon>Bacteria</taxon>
        <taxon>Pseudomonadati</taxon>
        <taxon>Spirochaetota</taxon>
        <taxon>Spirochaetia</taxon>
        <taxon>Leptospirales</taxon>
        <taxon>Leptospiraceae</taxon>
        <taxon>Leptonema</taxon>
    </lineage>
</organism>
<dbReference type="Gene3D" id="3.40.50.1820">
    <property type="entry name" value="alpha/beta hydrolase"/>
    <property type="match status" value="1"/>
</dbReference>
<comment type="caution">
    <text evidence="4">The sequence shown here is derived from an EMBL/GenBank/DDBJ whole genome shotgun (WGS) entry which is preliminary data.</text>
</comment>
<dbReference type="Pfam" id="PF12697">
    <property type="entry name" value="Abhydrolase_6"/>
    <property type="match status" value="1"/>
</dbReference>
<dbReference type="Proteomes" id="UP000460298">
    <property type="component" value="Unassembled WGS sequence"/>
</dbReference>
<gene>
    <name evidence="4" type="ORF">F9K24_07970</name>
</gene>
<evidence type="ECO:0000256" key="1">
    <source>
        <dbReference type="PIRSR" id="PIRSR017388-1"/>
    </source>
</evidence>
<feature type="binding site" evidence="2">
    <location>
        <position position="40"/>
    </location>
    <ligand>
        <name>substrate</name>
    </ligand>
</feature>
<dbReference type="InterPro" id="IPR029058">
    <property type="entry name" value="AB_hydrolase_fold"/>
</dbReference>